<dbReference type="EMBL" id="AYKW01000020">
    <property type="protein sequence ID" value="PIL29570.1"/>
    <property type="molecule type" value="Genomic_DNA"/>
</dbReference>
<comment type="caution">
    <text evidence="2">The sequence shown here is derived from an EMBL/GenBank/DDBJ whole genome shotgun (WGS) entry which is preliminary data.</text>
</comment>
<evidence type="ECO:0000313" key="3">
    <source>
        <dbReference type="Proteomes" id="UP000230002"/>
    </source>
</evidence>
<feature type="region of interest" description="Disordered" evidence="1">
    <location>
        <begin position="98"/>
        <end position="243"/>
    </location>
</feature>
<protein>
    <submittedName>
        <fullName evidence="2">Uncharacterized protein</fullName>
    </submittedName>
</protein>
<dbReference type="AlphaFoldDB" id="A0A2G8S713"/>
<proteinExistence type="predicted"/>
<organism evidence="2 3">
    <name type="scientific">Ganoderma sinense ZZ0214-1</name>
    <dbReference type="NCBI Taxonomy" id="1077348"/>
    <lineage>
        <taxon>Eukaryota</taxon>
        <taxon>Fungi</taxon>
        <taxon>Dikarya</taxon>
        <taxon>Basidiomycota</taxon>
        <taxon>Agaricomycotina</taxon>
        <taxon>Agaricomycetes</taxon>
        <taxon>Polyporales</taxon>
        <taxon>Polyporaceae</taxon>
        <taxon>Ganoderma</taxon>
    </lineage>
</organism>
<sequence length="243" mass="26735">MLNAPASKAHGVAADHTWWTNPPRGGAKQCAPSRVRLRREGGGISSCSPQCSVDMSIHIEGVLRQQHPAPSHGPHLYLPPSAAAPRDLFIVYPTSPSSLVPPHRSKCGTTPPALSGPVERPVMRRFVRTPRRDCSRKKPTSSCGPTPCKKPATLPDPSFRSSSRRSARSQAARTARSRSSRRTSRSGARRKSARSWPRSSRPGDARNPNPNPITWDWRMPKPTLRLLPRLPPRPSWTARQAQA</sequence>
<reference evidence="2 3" key="1">
    <citation type="journal article" date="2015" name="Sci. Rep.">
        <title>Chromosome-level genome map provides insights into diverse defense mechanisms in the medicinal fungus Ganoderma sinense.</title>
        <authorList>
            <person name="Zhu Y."/>
            <person name="Xu J."/>
            <person name="Sun C."/>
            <person name="Zhou S."/>
            <person name="Xu H."/>
            <person name="Nelson D.R."/>
            <person name="Qian J."/>
            <person name="Song J."/>
            <person name="Luo H."/>
            <person name="Xiang L."/>
            <person name="Li Y."/>
            <person name="Xu Z."/>
            <person name="Ji A."/>
            <person name="Wang L."/>
            <person name="Lu S."/>
            <person name="Hayward A."/>
            <person name="Sun W."/>
            <person name="Li X."/>
            <person name="Schwartz D.C."/>
            <person name="Wang Y."/>
            <person name="Chen S."/>
        </authorList>
    </citation>
    <scope>NUCLEOTIDE SEQUENCE [LARGE SCALE GENOMIC DNA]</scope>
    <source>
        <strain evidence="2 3">ZZ0214-1</strain>
    </source>
</reference>
<evidence type="ECO:0000313" key="2">
    <source>
        <dbReference type="EMBL" id="PIL29570.1"/>
    </source>
</evidence>
<feature type="region of interest" description="Disordered" evidence="1">
    <location>
        <begin position="1"/>
        <end position="33"/>
    </location>
</feature>
<evidence type="ECO:0000256" key="1">
    <source>
        <dbReference type="SAM" id="MobiDB-lite"/>
    </source>
</evidence>
<feature type="compositionally biased region" description="Basic residues" evidence="1">
    <location>
        <begin position="123"/>
        <end position="139"/>
    </location>
</feature>
<dbReference type="Proteomes" id="UP000230002">
    <property type="component" value="Unassembled WGS sequence"/>
</dbReference>
<accession>A0A2G8S713</accession>
<keyword evidence="3" id="KW-1185">Reference proteome</keyword>
<feature type="compositionally biased region" description="Basic residues" evidence="1">
    <location>
        <begin position="175"/>
        <end position="193"/>
    </location>
</feature>
<gene>
    <name evidence="2" type="ORF">GSI_08206</name>
</gene>
<name>A0A2G8S713_9APHY</name>